<protein>
    <recommendedName>
        <fullName evidence="1">Predicted 3'-5' exonuclease PolB-like domain-containing protein</fullName>
    </recommendedName>
</protein>
<comment type="caution">
    <text evidence="2">The sequence shown here is derived from an EMBL/GenBank/DDBJ whole genome shotgun (WGS) entry which is preliminary data.</text>
</comment>
<proteinExistence type="predicted"/>
<dbReference type="GO" id="GO:0003676">
    <property type="term" value="F:nucleic acid binding"/>
    <property type="evidence" value="ECO:0007669"/>
    <property type="project" value="InterPro"/>
</dbReference>
<evidence type="ECO:0000313" key="2">
    <source>
        <dbReference type="EMBL" id="PIT89523.1"/>
    </source>
</evidence>
<dbReference type="Gene3D" id="3.30.420.10">
    <property type="entry name" value="Ribonuclease H-like superfamily/Ribonuclease H"/>
    <property type="match status" value="1"/>
</dbReference>
<gene>
    <name evidence="2" type="ORF">COU23_03500</name>
</gene>
<dbReference type="InterPro" id="IPR036397">
    <property type="entry name" value="RNaseH_sf"/>
</dbReference>
<dbReference type="SUPFAM" id="SSF53098">
    <property type="entry name" value="Ribonuclease H-like"/>
    <property type="match status" value="1"/>
</dbReference>
<organism evidence="2 3">
    <name type="scientific">Candidatus Kuenenbacteria bacterium CG10_big_fil_rev_8_21_14_0_10_36_11</name>
    <dbReference type="NCBI Taxonomy" id="1974618"/>
    <lineage>
        <taxon>Bacteria</taxon>
        <taxon>Candidatus Kueneniibacteriota</taxon>
    </lineage>
</organism>
<dbReference type="Pfam" id="PF10108">
    <property type="entry name" value="DNA_pol_B_exo2"/>
    <property type="match status" value="1"/>
</dbReference>
<dbReference type="InterPro" id="IPR019288">
    <property type="entry name" value="3'-5'_exonuclease_PolB-like"/>
</dbReference>
<dbReference type="AlphaFoldDB" id="A0A2M6W9Q5"/>
<dbReference type="Proteomes" id="UP000231464">
    <property type="component" value="Unassembled WGS sequence"/>
</dbReference>
<evidence type="ECO:0000313" key="3">
    <source>
        <dbReference type="Proteomes" id="UP000231464"/>
    </source>
</evidence>
<sequence length="221" mass="25396">MPTLIFDIETVGYDFDKLSPVIQKNILKNLNTDAEKEGAMARTGLSPVSGEVVAIGLLNAETNQGKVYFQAPDSELKNYEKDGVAYLVKTEKEILENFWADVKFFNQIVSFNGRGFDAPFIIFRSILYGLSPTKNLVPYRYSVKEHFDLMDQLSFYGAFRNYSLEVLCDFFQIKNPKEQGVSGLAINELFKNKEYQKIAEYCMRDVVATKELYEKVKKYVY</sequence>
<reference evidence="3" key="1">
    <citation type="submission" date="2017-09" db="EMBL/GenBank/DDBJ databases">
        <title>Depth-based differentiation of microbial function through sediment-hosted aquifers and enrichment of novel symbionts in the deep terrestrial subsurface.</title>
        <authorList>
            <person name="Probst A.J."/>
            <person name="Ladd B."/>
            <person name="Jarett J.K."/>
            <person name="Geller-Mcgrath D.E."/>
            <person name="Sieber C.M.K."/>
            <person name="Emerson J.B."/>
            <person name="Anantharaman K."/>
            <person name="Thomas B.C."/>
            <person name="Malmstrom R."/>
            <person name="Stieglmeier M."/>
            <person name="Klingl A."/>
            <person name="Woyke T."/>
            <person name="Ryan C.M."/>
            <person name="Banfield J.F."/>
        </authorList>
    </citation>
    <scope>NUCLEOTIDE SEQUENCE [LARGE SCALE GENOMIC DNA]</scope>
</reference>
<dbReference type="InterPro" id="IPR012337">
    <property type="entry name" value="RNaseH-like_sf"/>
</dbReference>
<name>A0A2M6W9Q5_9BACT</name>
<dbReference type="EMBL" id="PFBP01000057">
    <property type="protein sequence ID" value="PIT89523.1"/>
    <property type="molecule type" value="Genomic_DNA"/>
</dbReference>
<feature type="domain" description="Predicted 3'-5' exonuclease PolB-like" evidence="1">
    <location>
        <begin position="89"/>
        <end position="217"/>
    </location>
</feature>
<accession>A0A2M6W9Q5</accession>
<evidence type="ECO:0000259" key="1">
    <source>
        <dbReference type="Pfam" id="PF10108"/>
    </source>
</evidence>